<name>A0ABT4LMA4_9PROT</name>
<keyword evidence="2" id="KW-1185">Reference proteome</keyword>
<proteinExistence type="predicted"/>
<evidence type="ECO:0000313" key="1">
    <source>
        <dbReference type="EMBL" id="MCZ4282228.1"/>
    </source>
</evidence>
<sequence length="198" mass="21875">MISLLCMVIFISWIAFSDSSYQISLANTPAPHGAEESSGEIGLIVPVKYQQQQLISGKTVSIDLSKNVEKQLDTLWIDFLTDDLAHSQITETPNSLYLVYHDYDTNQETVLVTLGYRINSDNSTSAFLDSFIIPAGDYIQQSGANVLEAWSSPQNNEFNFTYAADYELYQFGAGDTVVSQTTFLGVITPMSKTNKAGK</sequence>
<protein>
    <submittedName>
        <fullName evidence="1">Uncharacterized protein</fullName>
    </submittedName>
</protein>
<dbReference type="Proteomes" id="UP001069802">
    <property type="component" value="Unassembled WGS sequence"/>
</dbReference>
<reference evidence="1" key="1">
    <citation type="submission" date="2022-12" db="EMBL/GenBank/DDBJ databases">
        <title>Bacterial isolates from different developmental stages of Nematostella vectensis.</title>
        <authorList>
            <person name="Fraune S."/>
        </authorList>
    </citation>
    <scope>NUCLEOTIDE SEQUENCE</scope>
    <source>
        <strain evidence="1">G21630-S1</strain>
    </source>
</reference>
<dbReference type="Gene3D" id="3.20.80.10">
    <property type="entry name" value="Regulatory factor, effector binding domain"/>
    <property type="match status" value="1"/>
</dbReference>
<dbReference type="InterPro" id="IPR011256">
    <property type="entry name" value="Reg_factor_effector_dom_sf"/>
</dbReference>
<dbReference type="EMBL" id="JAPWGY010000006">
    <property type="protein sequence ID" value="MCZ4282228.1"/>
    <property type="molecule type" value="Genomic_DNA"/>
</dbReference>
<evidence type="ECO:0000313" key="2">
    <source>
        <dbReference type="Proteomes" id="UP001069802"/>
    </source>
</evidence>
<gene>
    <name evidence="1" type="ORF">O4H49_15675</name>
</gene>
<comment type="caution">
    <text evidence="1">The sequence shown here is derived from an EMBL/GenBank/DDBJ whole genome shotgun (WGS) entry which is preliminary data.</text>
</comment>
<organism evidence="1 2">
    <name type="scientific">Kiloniella laminariae</name>
    <dbReference type="NCBI Taxonomy" id="454162"/>
    <lineage>
        <taxon>Bacteria</taxon>
        <taxon>Pseudomonadati</taxon>
        <taxon>Pseudomonadota</taxon>
        <taxon>Alphaproteobacteria</taxon>
        <taxon>Rhodospirillales</taxon>
        <taxon>Kiloniellaceae</taxon>
        <taxon>Kiloniella</taxon>
    </lineage>
</organism>
<accession>A0ABT4LMA4</accession>